<keyword evidence="1" id="KW-0812">Transmembrane</keyword>
<evidence type="ECO:0000313" key="3">
    <source>
        <dbReference type="Proteomes" id="UP000683360"/>
    </source>
</evidence>
<dbReference type="Proteomes" id="UP000683360">
    <property type="component" value="Unassembled WGS sequence"/>
</dbReference>
<evidence type="ECO:0000256" key="1">
    <source>
        <dbReference type="SAM" id="Phobius"/>
    </source>
</evidence>
<feature type="transmembrane region" description="Helical" evidence="1">
    <location>
        <begin position="135"/>
        <end position="159"/>
    </location>
</feature>
<dbReference type="AlphaFoldDB" id="A0A8S3PSP6"/>
<accession>A0A8S3PSP6</accession>
<protein>
    <submittedName>
        <fullName evidence="2">CoxA</fullName>
    </submittedName>
</protein>
<dbReference type="OrthoDB" id="5962582at2759"/>
<evidence type="ECO:0000313" key="2">
    <source>
        <dbReference type="EMBL" id="CAG2186790.1"/>
    </source>
</evidence>
<gene>
    <name evidence="2" type="ORF">MEDL_2311</name>
</gene>
<organism evidence="2 3">
    <name type="scientific">Mytilus edulis</name>
    <name type="common">Blue mussel</name>
    <dbReference type="NCBI Taxonomy" id="6550"/>
    <lineage>
        <taxon>Eukaryota</taxon>
        <taxon>Metazoa</taxon>
        <taxon>Spiralia</taxon>
        <taxon>Lophotrochozoa</taxon>
        <taxon>Mollusca</taxon>
        <taxon>Bivalvia</taxon>
        <taxon>Autobranchia</taxon>
        <taxon>Pteriomorphia</taxon>
        <taxon>Mytilida</taxon>
        <taxon>Mytiloidea</taxon>
        <taxon>Mytilidae</taxon>
        <taxon>Mytilinae</taxon>
        <taxon>Mytilus</taxon>
    </lineage>
</organism>
<feature type="transmembrane region" description="Helical" evidence="1">
    <location>
        <begin position="243"/>
        <end position="262"/>
    </location>
</feature>
<comment type="caution">
    <text evidence="2">The sequence shown here is derived from an EMBL/GenBank/DDBJ whole genome shotgun (WGS) entry which is preliminary data.</text>
</comment>
<keyword evidence="1" id="KW-1133">Transmembrane helix</keyword>
<proteinExistence type="predicted"/>
<reference evidence="2" key="1">
    <citation type="submission" date="2021-03" db="EMBL/GenBank/DDBJ databases">
        <authorList>
            <person name="Bekaert M."/>
        </authorList>
    </citation>
    <scope>NUCLEOTIDE SEQUENCE</scope>
</reference>
<keyword evidence="3" id="KW-1185">Reference proteome</keyword>
<dbReference type="EMBL" id="CAJPWZ010000144">
    <property type="protein sequence ID" value="CAG2186790.1"/>
    <property type="molecule type" value="Genomic_DNA"/>
</dbReference>
<sequence length="344" mass="39747">MGHSDKMKVIQSGSKAEGLDLKGSDLDLMSITPTFKVYQSETEVVRDGLTVPLIMNNEDSQPCFTQLRLLDHHQIFKNMCEKNQLGYMLSSEQSSLAGSLFALNLSKACWFVPDSPKTVYSSENKHQYFKYKYDLSHLLIGLNSDAVAGWLLLASFFYVHKNYFASLSVMNYALQKCTEEKVYSTRSEYTFIQNQELYQMKNEKLYTVLKAMTIEALIFHGKSSLLPKELQEDAIYDLLTHNIFYYPLSFAYFLSFLCFYNLHDFRSSRYYLQKLKSTTNIITSFNFGTTFFSPLFDQLMGDTYFNRHLFQETGIPDQTGTLIMCVAAEKLMNEFKSYVPVNDN</sequence>
<keyword evidence="1" id="KW-0472">Membrane</keyword>
<name>A0A8S3PSP6_MYTED</name>